<proteinExistence type="predicted"/>
<evidence type="ECO:0000313" key="3">
    <source>
        <dbReference type="Proteomes" id="UP001552299"/>
    </source>
</evidence>
<gene>
    <name evidence="2" type="ORF">M5K25_006462</name>
</gene>
<protein>
    <submittedName>
        <fullName evidence="2">Uncharacterized protein</fullName>
    </submittedName>
</protein>
<feature type="transmembrane region" description="Helical" evidence="1">
    <location>
        <begin position="103"/>
        <end position="122"/>
    </location>
</feature>
<evidence type="ECO:0000313" key="2">
    <source>
        <dbReference type="EMBL" id="KAL0922473.1"/>
    </source>
</evidence>
<sequence>MDGSATFFRRRDLNPFQAFTSLFAFSITSESFNGGATDWLLMKFCLLEEVSLEGAVIFPFRIMDSYLLDHSQVFRIRTFIKHFNQISEISGLKMPHRARPMTAVLMFFGVNAILVTTVNPVYDFICFLPYWERRREQNRREREKYHE</sequence>
<keyword evidence="1" id="KW-0812">Transmembrane</keyword>
<evidence type="ECO:0000256" key="1">
    <source>
        <dbReference type="SAM" id="Phobius"/>
    </source>
</evidence>
<comment type="caution">
    <text evidence="2">The sequence shown here is derived from an EMBL/GenBank/DDBJ whole genome shotgun (WGS) entry which is preliminary data.</text>
</comment>
<dbReference type="EMBL" id="JANQDX010000006">
    <property type="protein sequence ID" value="KAL0922473.1"/>
    <property type="molecule type" value="Genomic_DNA"/>
</dbReference>
<dbReference type="PANTHER" id="PTHR36392">
    <property type="entry name" value="TRANSMEMBRANE PROTEIN"/>
    <property type="match status" value="1"/>
</dbReference>
<keyword evidence="3" id="KW-1185">Reference proteome</keyword>
<dbReference type="AlphaFoldDB" id="A0ABD0VBV8"/>
<organism evidence="2 3">
    <name type="scientific">Dendrobium thyrsiflorum</name>
    <name type="common">Pinecone-like raceme dendrobium</name>
    <name type="synonym">Orchid</name>
    <dbReference type="NCBI Taxonomy" id="117978"/>
    <lineage>
        <taxon>Eukaryota</taxon>
        <taxon>Viridiplantae</taxon>
        <taxon>Streptophyta</taxon>
        <taxon>Embryophyta</taxon>
        <taxon>Tracheophyta</taxon>
        <taxon>Spermatophyta</taxon>
        <taxon>Magnoliopsida</taxon>
        <taxon>Liliopsida</taxon>
        <taxon>Asparagales</taxon>
        <taxon>Orchidaceae</taxon>
        <taxon>Epidendroideae</taxon>
        <taxon>Malaxideae</taxon>
        <taxon>Dendrobiinae</taxon>
        <taxon>Dendrobium</taxon>
    </lineage>
</organism>
<dbReference type="Proteomes" id="UP001552299">
    <property type="component" value="Unassembled WGS sequence"/>
</dbReference>
<accession>A0ABD0VBV8</accession>
<reference evidence="2 3" key="1">
    <citation type="journal article" date="2024" name="Plant Biotechnol. J.">
        <title>Dendrobium thyrsiflorum genome and its molecular insights into genes involved in important horticultural traits.</title>
        <authorList>
            <person name="Chen B."/>
            <person name="Wang J.Y."/>
            <person name="Zheng P.J."/>
            <person name="Li K.L."/>
            <person name="Liang Y.M."/>
            <person name="Chen X.F."/>
            <person name="Zhang C."/>
            <person name="Zhao X."/>
            <person name="He X."/>
            <person name="Zhang G.Q."/>
            <person name="Liu Z.J."/>
            <person name="Xu Q."/>
        </authorList>
    </citation>
    <scope>NUCLEOTIDE SEQUENCE [LARGE SCALE GENOMIC DNA]</scope>
    <source>
        <strain evidence="2">GZMU011</strain>
    </source>
</reference>
<keyword evidence="1" id="KW-1133">Transmembrane helix</keyword>
<name>A0ABD0VBV8_DENTH</name>
<dbReference type="PANTHER" id="PTHR36392:SF1">
    <property type="entry name" value="TRANSMEMBRANE PROTEIN"/>
    <property type="match status" value="1"/>
</dbReference>
<keyword evidence="1" id="KW-0472">Membrane</keyword>